<evidence type="ECO:0000313" key="2">
    <source>
        <dbReference type="Proteomes" id="UP000002274"/>
    </source>
</evidence>
<dbReference type="AlphaFoldDB" id="A2CDI3"/>
<proteinExistence type="predicted"/>
<name>A2CDI3_PROM3</name>
<evidence type="ECO:0000313" key="1">
    <source>
        <dbReference type="EMBL" id="ABM79543.1"/>
    </source>
</evidence>
<dbReference type="Proteomes" id="UP000002274">
    <property type="component" value="Chromosome"/>
</dbReference>
<protein>
    <submittedName>
        <fullName evidence="1">Uncharacterized protein</fullName>
    </submittedName>
</protein>
<reference evidence="1 2" key="1">
    <citation type="journal article" date="2007" name="PLoS Genet.">
        <title>Patterns and implications of gene gain and loss in the evolution of Prochlorococcus.</title>
        <authorList>
            <person name="Kettler G.C."/>
            <person name="Martiny A.C."/>
            <person name="Huang K."/>
            <person name="Zucker J."/>
            <person name="Coleman M.L."/>
            <person name="Rodrigue S."/>
            <person name="Chen F."/>
            <person name="Lapidus A."/>
            <person name="Ferriera S."/>
            <person name="Johnson J."/>
            <person name="Steglich C."/>
            <person name="Church G.M."/>
            <person name="Richardson P."/>
            <person name="Chisholm S.W."/>
        </authorList>
    </citation>
    <scope>NUCLEOTIDE SEQUENCE [LARGE SCALE GENOMIC DNA]</scope>
    <source>
        <strain evidence="1 2">MIT 9303</strain>
    </source>
</reference>
<dbReference type="STRING" id="59922.P9303_28131"/>
<gene>
    <name evidence="1" type="ordered locus">P9303_28131</name>
</gene>
<organism evidence="1 2">
    <name type="scientific">Prochlorococcus marinus (strain MIT 9303)</name>
    <dbReference type="NCBI Taxonomy" id="59922"/>
    <lineage>
        <taxon>Bacteria</taxon>
        <taxon>Bacillati</taxon>
        <taxon>Cyanobacteriota</taxon>
        <taxon>Cyanophyceae</taxon>
        <taxon>Synechococcales</taxon>
        <taxon>Prochlorococcaceae</taxon>
        <taxon>Prochlorococcus</taxon>
    </lineage>
</organism>
<dbReference type="KEGG" id="pmf:P9303_28131"/>
<dbReference type="HOGENOM" id="CLU_2993099_0_0_3"/>
<accession>A2CDI3</accession>
<sequence>MIAACLRTVPSTLASSTIVLAQRGWLGQVAGGECSDLQCSEESGSAMVTVEQGQHGP</sequence>
<dbReference type="EMBL" id="CP000554">
    <property type="protein sequence ID" value="ABM79543.1"/>
    <property type="molecule type" value="Genomic_DNA"/>
</dbReference>